<dbReference type="InterPro" id="IPR042099">
    <property type="entry name" value="ANL_N_sf"/>
</dbReference>
<dbReference type="Pfam" id="PF00501">
    <property type="entry name" value="AMP-binding"/>
    <property type="match status" value="1"/>
</dbReference>
<dbReference type="InParanoid" id="A0A0C3BIA2"/>
<organism evidence="6 7">
    <name type="scientific">Piloderma croceum (strain F 1598)</name>
    <dbReference type="NCBI Taxonomy" id="765440"/>
    <lineage>
        <taxon>Eukaryota</taxon>
        <taxon>Fungi</taxon>
        <taxon>Dikarya</taxon>
        <taxon>Basidiomycota</taxon>
        <taxon>Agaricomycotina</taxon>
        <taxon>Agaricomycetes</taxon>
        <taxon>Agaricomycetidae</taxon>
        <taxon>Atheliales</taxon>
        <taxon>Atheliaceae</taxon>
        <taxon>Piloderma</taxon>
    </lineage>
</organism>
<dbReference type="InterPro" id="IPR020845">
    <property type="entry name" value="AMP-binding_CS"/>
</dbReference>
<dbReference type="SUPFAM" id="SSF56801">
    <property type="entry name" value="Acetyl-CoA synthetase-like"/>
    <property type="match status" value="1"/>
</dbReference>
<evidence type="ECO:0000256" key="1">
    <source>
        <dbReference type="ARBA" id="ARBA00022450"/>
    </source>
</evidence>
<dbReference type="Gene3D" id="3.40.50.12780">
    <property type="entry name" value="N-terminal domain of ligase-like"/>
    <property type="match status" value="1"/>
</dbReference>
<sequence>MSPILSNLTPADQVLFYRYGLGPERSVPFPVIHHAFEAQARAQPDAIAVEHTSFNHSLTYRQLDVQANRLARRLRALGIAPGKRVCILVKRSVYLVVALLAVLKSGGQYVPLDAVTITDTALNYVLDNSKPSAVLVMDEFAHRLHSKVATLNLEDVILADKLSDADATKPEDTTSPLDGAYVVYTSGTTGVPKGVDVRHRGVTNVIGGSPGNSGMCPGMRVSQLLNIAFDFSAWEILGALYNGATLCLRGNTKKEWIELMKTVDIVLATPSMLACHEPEAYPNIKQMMIGGEAVPQALADKWGRHTKFHNVCGPTEISIINTVQPQPHTPGYPLSIGKPIPNTNVYILSRNPSSTRPVPIGQVGCMWVGGIGVSAGYLNLPEKTAERWKPDPFSGKGKMMFNTCDLGRWRKDGQLDHLGRADDQVKINGFRVELDGVAAAMLTYEAVQSATAMVIGTELWGFVTPSTVDLSLVRNATAKVQPYYAVPRQYLAMDDFPITRNGKIDKRSLAGLAESDSCQGVQRFSARDRTLQLNRNLLDSINGQPSFKLVETSSPLLPESIPRSSIQALEGVRPVDQSQMAREDRPEPYVLNDVPRVIYVDAV</sequence>
<keyword evidence="1" id="KW-0596">Phosphopantetheine</keyword>
<dbReference type="InterPro" id="IPR000873">
    <property type="entry name" value="AMP-dep_synth/lig_dom"/>
</dbReference>
<protein>
    <recommendedName>
        <fullName evidence="5">AMP-dependent synthetase/ligase domain-containing protein</fullName>
    </recommendedName>
</protein>
<dbReference type="STRING" id="765440.A0A0C3BIA2"/>
<comment type="similarity">
    <text evidence="4">Belongs to the NRP synthetase family.</text>
</comment>
<dbReference type="GO" id="GO:0043041">
    <property type="term" value="P:amino acid activation for nonribosomal peptide biosynthetic process"/>
    <property type="evidence" value="ECO:0007669"/>
    <property type="project" value="TreeGrafter"/>
</dbReference>
<keyword evidence="2" id="KW-0597">Phosphoprotein</keyword>
<dbReference type="PROSITE" id="PS00455">
    <property type="entry name" value="AMP_BINDING"/>
    <property type="match status" value="1"/>
</dbReference>
<evidence type="ECO:0000256" key="3">
    <source>
        <dbReference type="ARBA" id="ARBA00022598"/>
    </source>
</evidence>
<dbReference type="GO" id="GO:0044550">
    <property type="term" value="P:secondary metabolite biosynthetic process"/>
    <property type="evidence" value="ECO:0007669"/>
    <property type="project" value="TreeGrafter"/>
</dbReference>
<accession>A0A0C3BIA2</accession>
<evidence type="ECO:0000256" key="2">
    <source>
        <dbReference type="ARBA" id="ARBA00022553"/>
    </source>
</evidence>
<dbReference type="GO" id="GO:0031177">
    <property type="term" value="F:phosphopantetheine binding"/>
    <property type="evidence" value="ECO:0007669"/>
    <property type="project" value="TreeGrafter"/>
</dbReference>
<evidence type="ECO:0000313" key="6">
    <source>
        <dbReference type="EMBL" id="KIM77082.1"/>
    </source>
</evidence>
<dbReference type="Gene3D" id="3.30.300.30">
    <property type="match status" value="1"/>
</dbReference>
<feature type="domain" description="AMP-dependent synthetase/ligase" evidence="5">
    <location>
        <begin position="36"/>
        <end position="378"/>
    </location>
</feature>
<dbReference type="HOGENOM" id="CLU_000022_2_12_1"/>
<dbReference type="GO" id="GO:0005737">
    <property type="term" value="C:cytoplasm"/>
    <property type="evidence" value="ECO:0007669"/>
    <property type="project" value="TreeGrafter"/>
</dbReference>
<evidence type="ECO:0000259" key="5">
    <source>
        <dbReference type="Pfam" id="PF00501"/>
    </source>
</evidence>
<keyword evidence="7" id="KW-1185">Reference proteome</keyword>
<evidence type="ECO:0000256" key="4">
    <source>
        <dbReference type="ARBA" id="ARBA00029454"/>
    </source>
</evidence>
<dbReference type="EMBL" id="KN833028">
    <property type="protein sequence ID" value="KIM77082.1"/>
    <property type="molecule type" value="Genomic_DNA"/>
</dbReference>
<proteinExistence type="inferred from homology"/>
<dbReference type="OrthoDB" id="408177at2759"/>
<dbReference type="InterPro" id="IPR010071">
    <property type="entry name" value="AA_adenyl_dom"/>
</dbReference>
<evidence type="ECO:0000313" key="7">
    <source>
        <dbReference type="Proteomes" id="UP000054166"/>
    </source>
</evidence>
<name>A0A0C3BIA2_PILCF</name>
<keyword evidence="3" id="KW-0436">Ligase</keyword>
<dbReference type="NCBIfam" id="TIGR01733">
    <property type="entry name" value="AA-adenyl-dom"/>
    <property type="match status" value="1"/>
</dbReference>
<dbReference type="PANTHER" id="PTHR45527:SF11">
    <property type="entry name" value="NONRIBOSOMAL PEPTIDE SYNTHETASE 5"/>
    <property type="match status" value="1"/>
</dbReference>
<dbReference type="AlphaFoldDB" id="A0A0C3BIA2"/>
<dbReference type="InterPro" id="IPR045851">
    <property type="entry name" value="AMP-bd_C_sf"/>
</dbReference>
<dbReference type="GO" id="GO:0016874">
    <property type="term" value="F:ligase activity"/>
    <property type="evidence" value="ECO:0007669"/>
    <property type="project" value="UniProtKB-KW"/>
</dbReference>
<reference evidence="7" key="2">
    <citation type="submission" date="2015-01" db="EMBL/GenBank/DDBJ databases">
        <title>Evolutionary Origins and Diversification of the Mycorrhizal Mutualists.</title>
        <authorList>
            <consortium name="DOE Joint Genome Institute"/>
            <consortium name="Mycorrhizal Genomics Consortium"/>
            <person name="Kohler A."/>
            <person name="Kuo A."/>
            <person name="Nagy L.G."/>
            <person name="Floudas D."/>
            <person name="Copeland A."/>
            <person name="Barry K.W."/>
            <person name="Cichocki N."/>
            <person name="Veneault-Fourrey C."/>
            <person name="LaButti K."/>
            <person name="Lindquist E.A."/>
            <person name="Lipzen A."/>
            <person name="Lundell T."/>
            <person name="Morin E."/>
            <person name="Murat C."/>
            <person name="Riley R."/>
            <person name="Ohm R."/>
            <person name="Sun H."/>
            <person name="Tunlid A."/>
            <person name="Henrissat B."/>
            <person name="Grigoriev I.V."/>
            <person name="Hibbett D.S."/>
            <person name="Martin F."/>
        </authorList>
    </citation>
    <scope>NUCLEOTIDE SEQUENCE [LARGE SCALE GENOMIC DNA]</scope>
    <source>
        <strain evidence="7">F 1598</strain>
    </source>
</reference>
<gene>
    <name evidence="6" type="ORF">PILCRDRAFT_825617</name>
</gene>
<reference evidence="6 7" key="1">
    <citation type="submission" date="2014-04" db="EMBL/GenBank/DDBJ databases">
        <authorList>
            <consortium name="DOE Joint Genome Institute"/>
            <person name="Kuo A."/>
            <person name="Tarkka M."/>
            <person name="Buscot F."/>
            <person name="Kohler A."/>
            <person name="Nagy L.G."/>
            <person name="Floudas D."/>
            <person name="Copeland A."/>
            <person name="Barry K.W."/>
            <person name="Cichocki N."/>
            <person name="Veneault-Fourrey C."/>
            <person name="LaButti K."/>
            <person name="Lindquist E.A."/>
            <person name="Lipzen A."/>
            <person name="Lundell T."/>
            <person name="Morin E."/>
            <person name="Murat C."/>
            <person name="Sun H."/>
            <person name="Tunlid A."/>
            <person name="Henrissat B."/>
            <person name="Grigoriev I.V."/>
            <person name="Hibbett D.S."/>
            <person name="Martin F."/>
            <person name="Nordberg H.P."/>
            <person name="Cantor M.N."/>
            <person name="Hua S.X."/>
        </authorList>
    </citation>
    <scope>NUCLEOTIDE SEQUENCE [LARGE SCALE GENOMIC DNA]</scope>
    <source>
        <strain evidence="6 7">F 1598</strain>
    </source>
</reference>
<dbReference type="Proteomes" id="UP000054166">
    <property type="component" value="Unassembled WGS sequence"/>
</dbReference>
<dbReference type="PANTHER" id="PTHR45527">
    <property type="entry name" value="NONRIBOSOMAL PEPTIDE SYNTHETASE"/>
    <property type="match status" value="1"/>
</dbReference>